<protein>
    <submittedName>
        <fullName evidence="1">DGC domain-containing protein</fullName>
    </submittedName>
</protein>
<dbReference type="Pfam" id="PF08859">
    <property type="entry name" value="DGC"/>
    <property type="match status" value="1"/>
</dbReference>
<evidence type="ECO:0000313" key="2">
    <source>
        <dbReference type="Proteomes" id="UP000190105"/>
    </source>
</evidence>
<keyword evidence="2" id="KW-1185">Reference proteome</keyword>
<dbReference type="Proteomes" id="UP000190105">
    <property type="component" value="Unassembled WGS sequence"/>
</dbReference>
<gene>
    <name evidence="1" type="ORF">SAMN05443428_1467</name>
</gene>
<accession>A0A1T4YFS6</accession>
<dbReference type="STRING" id="1147123.SAMN05443428_1467"/>
<organism evidence="1 2">
    <name type="scientific">Caloramator quimbayensis</name>
    <dbReference type="NCBI Taxonomy" id="1147123"/>
    <lineage>
        <taxon>Bacteria</taxon>
        <taxon>Bacillati</taxon>
        <taxon>Bacillota</taxon>
        <taxon>Clostridia</taxon>
        <taxon>Eubacteriales</taxon>
        <taxon>Clostridiaceae</taxon>
        <taxon>Caloramator</taxon>
    </lineage>
</organism>
<dbReference type="RefSeq" id="WP_078697860.1">
    <property type="nucleotide sequence ID" value="NZ_FUYH01000046.1"/>
</dbReference>
<dbReference type="AlphaFoldDB" id="A0A1T4YFS6"/>
<proteinExistence type="predicted"/>
<dbReference type="OrthoDB" id="1682385at2"/>
<name>A0A1T4YFS6_9CLOT</name>
<dbReference type="EMBL" id="FUYH01000046">
    <property type="protein sequence ID" value="SKB00667.1"/>
    <property type="molecule type" value="Genomic_DNA"/>
</dbReference>
<evidence type="ECO:0000313" key="1">
    <source>
        <dbReference type="EMBL" id="SKB00667.1"/>
    </source>
</evidence>
<dbReference type="InterPro" id="IPR014958">
    <property type="entry name" value="DGC"/>
</dbReference>
<sequence length="122" mass="13221">MKIGILPCQGACNVGVMTNKVALNLVDNETVNMVCPLGLPLGIKNIIDMANVNEKHIALNGCPVKCASKALESAGITEYKEITLTSDFDIPKNKNFKDETNIDNVEAKVKDVIDEFLSEQKG</sequence>
<reference evidence="2" key="1">
    <citation type="submission" date="2017-02" db="EMBL/GenBank/DDBJ databases">
        <authorList>
            <person name="Varghese N."/>
            <person name="Submissions S."/>
        </authorList>
    </citation>
    <scope>NUCLEOTIDE SEQUENCE [LARGE SCALE GENOMIC DNA]</scope>
    <source>
        <strain evidence="2">USBA 833</strain>
    </source>
</reference>